<keyword evidence="1" id="KW-1185">Reference proteome</keyword>
<organism evidence="1 2">
    <name type="scientific">Haemonchus contortus</name>
    <name type="common">Barber pole worm</name>
    <dbReference type="NCBI Taxonomy" id="6289"/>
    <lineage>
        <taxon>Eukaryota</taxon>
        <taxon>Metazoa</taxon>
        <taxon>Ecdysozoa</taxon>
        <taxon>Nematoda</taxon>
        <taxon>Chromadorea</taxon>
        <taxon>Rhabditida</taxon>
        <taxon>Rhabditina</taxon>
        <taxon>Rhabditomorpha</taxon>
        <taxon>Strongyloidea</taxon>
        <taxon>Trichostrongylidae</taxon>
        <taxon>Haemonchus</taxon>
    </lineage>
</organism>
<dbReference type="Proteomes" id="UP000025227">
    <property type="component" value="Unplaced"/>
</dbReference>
<dbReference type="OrthoDB" id="410381at2759"/>
<proteinExistence type="predicted"/>
<dbReference type="WBParaSite" id="HCON_00172900-00001">
    <property type="protein sequence ID" value="HCON_00172900-00001"/>
    <property type="gene ID" value="HCON_00172900"/>
</dbReference>
<accession>A0A7I4Z2C1</accession>
<reference evidence="2" key="1">
    <citation type="submission" date="2020-12" db="UniProtKB">
        <authorList>
            <consortium name="WormBaseParasite"/>
        </authorList>
    </citation>
    <scope>IDENTIFICATION</scope>
    <source>
        <strain evidence="2">MHco3</strain>
    </source>
</reference>
<protein>
    <submittedName>
        <fullName evidence="2">Reverse transcriptase domain-containing protein</fullName>
    </submittedName>
</protein>
<dbReference type="AlphaFoldDB" id="A0A7I4Z2C1"/>
<sequence length="119" mass="14088">MLHGLDAPSKPRTQFTLVQRTECKQQWAHRRIFCSPWEDTKALRYPHYYLLSSWTPLPLQNSVPWTLLYADDVVLASKDKSTLEQQVQTWSDRLAMFGLRKTILDHLSEQAIFCQDQWH</sequence>
<evidence type="ECO:0000313" key="1">
    <source>
        <dbReference type="Proteomes" id="UP000025227"/>
    </source>
</evidence>
<name>A0A7I4Z2C1_HAECO</name>
<evidence type="ECO:0000313" key="2">
    <source>
        <dbReference type="WBParaSite" id="HCON_00172900-00001"/>
    </source>
</evidence>